<dbReference type="Proteomes" id="UP000657574">
    <property type="component" value="Unassembled WGS sequence"/>
</dbReference>
<evidence type="ECO:0000313" key="3">
    <source>
        <dbReference type="Proteomes" id="UP000657574"/>
    </source>
</evidence>
<feature type="region of interest" description="Disordered" evidence="1">
    <location>
        <begin position="36"/>
        <end position="58"/>
    </location>
</feature>
<gene>
    <name evidence="2" type="ORF">GCM10010121_093810</name>
</gene>
<dbReference type="EMBL" id="BMQA01000103">
    <property type="protein sequence ID" value="GGJ68279.1"/>
    <property type="molecule type" value="Genomic_DNA"/>
</dbReference>
<proteinExistence type="predicted"/>
<accession>A0A917PA47</accession>
<keyword evidence="3" id="KW-1185">Reference proteome</keyword>
<sequence>MLSGVLDEADIACLAGVPHTFPAVARDPRGRWRQVLADSGAQSRSGDCAGRLASRTPL</sequence>
<reference evidence="2" key="1">
    <citation type="journal article" date="2014" name="Int. J. Syst. Evol. Microbiol.">
        <title>Complete genome sequence of Corynebacterium casei LMG S-19264T (=DSM 44701T), isolated from a smear-ripened cheese.</title>
        <authorList>
            <consortium name="US DOE Joint Genome Institute (JGI-PGF)"/>
            <person name="Walter F."/>
            <person name="Albersmeier A."/>
            <person name="Kalinowski J."/>
            <person name="Ruckert C."/>
        </authorList>
    </citation>
    <scope>NUCLEOTIDE SEQUENCE</scope>
    <source>
        <strain evidence="2">JCM 3086</strain>
    </source>
</reference>
<organism evidence="2 3">
    <name type="scientific">Streptomyces brasiliensis</name>
    <dbReference type="NCBI Taxonomy" id="1954"/>
    <lineage>
        <taxon>Bacteria</taxon>
        <taxon>Bacillati</taxon>
        <taxon>Actinomycetota</taxon>
        <taxon>Actinomycetes</taxon>
        <taxon>Kitasatosporales</taxon>
        <taxon>Streptomycetaceae</taxon>
        <taxon>Streptomyces</taxon>
    </lineage>
</organism>
<protein>
    <submittedName>
        <fullName evidence="2">Uncharacterized protein</fullName>
    </submittedName>
</protein>
<evidence type="ECO:0000256" key="1">
    <source>
        <dbReference type="SAM" id="MobiDB-lite"/>
    </source>
</evidence>
<dbReference type="AlphaFoldDB" id="A0A917PA47"/>
<comment type="caution">
    <text evidence="2">The sequence shown here is derived from an EMBL/GenBank/DDBJ whole genome shotgun (WGS) entry which is preliminary data.</text>
</comment>
<reference evidence="2" key="2">
    <citation type="submission" date="2020-09" db="EMBL/GenBank/DDBJ databases">
        <authorList>
            <person name="Sun Q."/>
            <person name="Ohkuma M."/>
        </authorList>
    </citation>
    <scope>NUCLEOTIDE SEQUENCE</scope>
    <source>
        <strain evidence="2">JCM 3086</strain>
    </source>
</reference>
<name>A0A917PA47_9ACTN</name>
<evidence type="ECO:0000313" key="2">
    <source>
        <dbReference type="EMBL" id="GGJ68279.1"/>
    </source>
</evidence>